<keyword evidence="3 5" id="KW-0378">Hydrolase</keyword>
<dbReference type="PROSITE" id="PS00136">
    <property type="entry name" value="SUBTILASE_ASP"/>
    <property type="match status" value="1"/>
</dbReference>
<evidence type="ECO:0000259" key="6">
    <source>
        <dbReference type="Pfam" id="PF00082"/>
    </source>
</evidence>
<dbReference type="InterPro" id="IPR050131">
    <property type="entry name" value="Peptidase_S8_subtilisin-like"/>
</dbReference>
<dbReference type="InterPro" id="IPR000209">
    <property type="entry name" value="Peptidase_S8/S53_dom"/>
</dbReference>
<evidence type="ECO:0000256" key="5">
    <source>
        <dbReference type="PROSITE-ProRule" id="PRU01240"/>
    </source>
</evidence>
<dbReference type="PROSITE" id="PS51892">
    <property type="entry name" value="SUBTILASE"/>
    <property type="match status" value="1"/>
</dbReference>
<dbReference type="STRING" id="1685378.AVO44_19875"/>
<evidence type="ECO:0000256" key="3">
    <source>
        <dbReference type="ARBA" id="ARBA00022801"/>
    </source>
</evidence>
<dbReference type="AlphaFoldDB" id="A0A0X3TDQ5"/>
<dbReference type="SUPFAM" id="SSF52743">
    <property type="entry name" value="Subtilisin-like"/>
    <property type="match status" value="1"/>
</dbReference>
<dbReference type="OrthoDB" id="7359054at2"/>
<feature type="domain" description="Peptidase S8/S53" evidence="6">
    <location>
        <begin position="170"/>
        <end position="404"/>
    </location>
</feature>
<dbReference type="InterPro" id="IPR036852">
    <property type="entry name" value="Peptidase_S8/S53_dom_sf"/>
</dbReference>
<keyword evidence="2 5" id="KW-0645">Protease</keyword>
<feature type="active site" description="Charge relay system" evidence="5">
    <location>
        <position position="226"/>
    </location>
</feature>
<evidence type="ECO:0000313" key="8">
    <source>
        <dbReference type="Proteomes" id="UP000053690"/>
    </source>
</evidence>
<sequence>MAVLLHVCVLACLILPGFAVAREVREQHVQTVLDAVDAVCGLPELTGLAAQSAIPGSWLISEKHRPNIARPRVISIRLVMADRSELEIERRQHNGQLRQFRASLWLDHGNGPEPYLLAIADGGCNVRSGREIRSAGDAWQYLDQLDGDLTTVRWTETLQAPWPGGVDKGGVRVGFIDSGLAYDLPVFREQLARGADKQPLGFDYWDMDPWPYDGDVSRGRFLPIRHGTAVASIFVREAPDAAIVPYRYPRPDMARLGDTVARAAGDGVRILAMPLGSNKKSEWAAFEAALDAFDVLAIVSAGNNGRDIDKNPVYPAALSSDRILTVTSADEFGRLAEGSNWGQTHVDVMVPAENVQIVDFRGASGVASGSSYAVPRVAALAARLLAERPELTAIELKNSILRLAKPSPFERDGVLSTGWIPNPLDP</sequence>
<protein>
    <recommendedName>
        <fullName evidence="6">Peptidase S8/S53 domain-containing protein</fullName>
    </recommendedName>
</protein>
<accession>A0A0X3TDQ5</accession>
<dbReference type="Pfam" id="PF00082">
    <property type="entry name" value="Peptidase_S8"/>
    <property type="match status" value="1"/>
</dbReference>
<dbReference type="Proteomes" id="UP000053690">
    <property type="component" value="Unassembled WGS sequence"/>
</dbReference>
<organism evidence="7 8">
    <name type="scientific">Ruegeria profundi</name>
    <dbReference type="NCBI Taxonomy" id="1685378"/>
    <lineage>
        <taxon>Bacteria</taxon>
        <taxon>Pseudomonadati</taxon>
        <taxon>Pseudomonadota</taxon>
        <taxon>Alphaproteobacteria</taxon>
        <taxon>Rhodobacterales</taxon>
        <taxon>Roseobacteraceae</taxon>
        <taxon>Ruegeria</taxon>
    </lineage>
</organism>
<dbReference type="PANTHER" id="PTHR43806">
    <property type="entry name" value="PEPTIDASE S8"/>
    <property type="match status" value="1"/>
</dbReference>
<feature type="active site" description="Charge relay system" evidence="5">
    <location>
        <position position="177"/>
    </location>
</feature>
<dbReference type="GO" id="GO:0006508">
    <property type="term" value="P:proteolysis"/>
    <property type="evidence" value="ECO:0007669"/>
    <property type="project" value="UniProtKB-KW"/>
</dbReference>
<evidence type="ECO:0000256" key="1">
    <source>
        <dbReference type="ARBA" id="ARBA00011073"/>
    </source>
</evidence>
<feature type="active site" description="Charge relay system" evidence="5">
    <location>
        <position position="371"/>
    </location>
</feature>
<reference evidence="8" key="1">
    <citation type="submission" date="2015-12" db="EMBL/GenBank/DDBJ databases">
        <authorList>
            <person name="Zhang G."/>
            <person name="Stingl U."/>
        </authorList>
    </citation>
    <scope>NUCLEOTIDE SEQUENCE [LARGE SCALE GENOMIC DNA]</scope>
    <source>
        <strain evidence="8">ZGT108</strain>
    </source>
</reference>
<evidence type="ECO:0000313" key="7">
    <source>
        <dbReference type="EMBL" id="KUJ73823.1"/>
    </source>
</evidence>
<keyword evidence="4 5" id="KW-0720">Serine protease</keyword>
<name>A0A0X3TDQ5_9RHOB</name>
<evidence type="ECO:0000256" key="2">
    <source>
        <dbReference type="ARBA" id="ARBA00022670"/>
    </source>
</evidence>
<dbReference type="EMBL" id="LQBP01000017">
    <property type="protein sequence ID" value="KUJ73823.1"/>
    <property type="molecule type" value="Genomic_DNA"/>
</dbReference>
<keyword evidence="8" id="KW-1185">Reference proteome</keyword>
<dbReference type="Gene3D" id="3.40.50.200">
    <property type="entry name" value="Peptidase S8/S53 domain"/>
    <property type="match status" value="1"/>
</dbReference>
<gene>
    <name evidence="7" type="ORF">AVO44_19875</name>
</gene>
<comment type="similarity">
    <text evidence="1 5">Belongs to the peptidase S8 family.</text>
</comment>
<evidence type="ECO:0000256" key="4">
    <source>
        <dbReference type="ARBA" id="ARBA00022825"/>
    </source>
</evidence>
<dbReference type="GO" id="GO:0004252">
    <property type="term" value="F:serine-type endopeptidase activity"/>
    <property type="evidence" value="ECO:0007669"/>
    <property type="project" value="UniProtKB-UniRule"/>
</dbReference>
<comment type="caution">
    <text evidence="7">The sequence shown here is derived from an EMBL/GenBank/DDBJ whole genome shotgun (WGS) entry which is preliminary data.</text>
</comment>
<proteinExistence type="inferred from homology"/>
<dbReference type="InterPro" id="IPR023827">
    <property type="entry name" value="Peptidase_S8_Asp-AS"/>
</dbReference>
<dbReference type="PANTHER" id="PTHR43806:SF11">
    <property type="entry name" value="CEREVISIN-RELATED"/>
    <property type="match status" value="1"/>
</dbReference>